<dbReference type="Proteomes" id="UP000008144">
    <property type="component" value="Chromosome 11"/>
</dbReference>
<dbReference type="Ensembl" id="ENSCINT00000035122.1">
    <property type="protein sequence ID" value="ENSCINP00000033855.1"/>
    <property type="gene ID" value="ENSCING00000018602.1"/>
</dbReference>
<evidence type="ECO:0000256" key="1">
    <source>
        <dbReference type="SAM" id="MobiDB-lite"/>
    </source>
</evidence>
<dbReference type="HOGENOM" id="CLU_2757035_0_0_1"/>
<accession>H2XW21</accession>
<protein>
    <submittedName>
        <fullName evidence="2">Uncharacterized protein</fullName>
    </submittedName>
</protein>
<organism evidence="2 3">
    <name type="scientific">Ciona intestinalis</name>
    <name type="common">Transparent sea squirt</name>
    <name type="synonym">Ascidia intestinalis</name>
    <dbReference type="NCBI Taxonomy" id="7719"/>
    <lineage>
        <taxon>Eukaryota</taxon>
        <taxon>Metazoa</taxon>
        <taxon>Chordata</taxon>
        <taxon>Tunicata</taxon>
        <taxon>Ascidiacea</taxon>
        <taxon>Phlebobranchia</taxon>
        <taxon>Cionidae</taxon>
        <taxon>Ciona</taxon>
    </lineage>
</organism>
<dbReference type="AlphaFoldDB" id="H2XW21"/>
<reference evidence="2" key="3">
    <citation type="submission" date="2025-08" db="UniProtKB">
        <authorList>
            <consortium name="Ensembl"/>
        </authorList>
    </citation>
    <scope>IDENTIFICATION</scope>
</reference>
<dbReference type="InParanoid" id="H2XW21"/>
<keyword evidence="3" id="KW-1185">Reference proteome</keyword>
<reference evidence="2" key="4">
    <citation type="submission" date="2025-09" db="UniProtKB">
        <authorList>
            <consortium name="Ensembl"/>
        </authorList>
    </citation>
    <scope>IDENTIFICATION</scope>
</reference>
<reference evidence="3" key="1">
    <citation type="journal article" date="2002" name="Science">
        <title>The draft genome of Ciona intestinalis: insights into chordate and vertebrate origins.</title>
        <authorList>
            <person name="Dehal P."/>
            <person name="Satou Y."/>
            <person name="Campbell R.K."/>
            <person name="Chapman J."/>
            <person name="Degnan B."/>
            <person name="De Tomaso A."/>
            <person name="Davidson B."/>
            <person name="Di Gregorio A."/>
            <person name="Gelpke M."/>
            <person name="Goodstein D.M."/>
            <person name="Harafuji N."/>
            <person name="Hastings K.E."/>
            <person name="Ho I."/>
            <person name="Hotta K."/>
            <person name="Huang W."/>
            <person name="Kawashima T."/>
            <person name="Lemaire P."/>
            <person name="Martinez D."/>
            <person name="Meinertzhagen I.A."/>
            <person name="Necula S."/>
            <person name="Nonaka M."/>
            <person name="Putnam N."/>
            <person name="Rash S."/>
            <person name="Saiga H."/>
            <person name="Satake M."/>
            <person name="Terry A."/>
            <person name="Yamada L."/>
            <person name="Wang H.G."/>
            <person name="Awazu S."/>
            <person name="Azumi K."/>
            <person name="Boore J."/>
            <person name="Branno M."/>
            <person name="Chin-Bow S."/>
            <person name="DeSantis R."/>
            <person name="Doyle S."/>
            <person name="Francino P."/>
            <person name="Keys D.N."/>
            <person name="Haga S."/>
            <person name="Hayashi H."/>
            <person name="Hino K."/>
            <person name="Imai K.S."/>
            <person name="Inaba K."/>
            <person name="Kano S."/>
            <person name="Kobayashi K."/>
            <person name="Kobayashi M."/>
            <person name="Lee B.I."/>
            <person name="Makabe K.W."/>
            <person name="Manohar C."/>
            <person name="Matassi G."/>
            <person name="Medina M."/>
            <person name="Mochizuki Y."/>
            <person name="Mount S."/>
            <person name="Morishita T."/>
            <person name="Miura S."/>
            <person name="Nakayama A."/>
            <person name="Nishizaka S."/>
            <person name="Nomoto H."/>
            <person name="Ohta F."/>
            <person name="Oishi K."/>
            <person name="Rigoutsos I."/>
            <person name="Sano M."/>
            <person name="Sasaki A."/>
            <person name="Sasakura Y."/>
            <person name="Shoguchi E."/>
            <person name="Shin-i T."/>
            <person name="Spagnuolo A."/>
            <person name="Stainier D."/>
            <person name="Suzuki M.M."/>
            <person name="Tassy O."/>
            <person name="Takatori N."/>
            <person name="Tokuoka M."/>
            <person name="Yagi K."/>
            <person name="Yoshizaki F."/>
            <person name="Wada S."/>
            <person name="Zhang C."/>
            <person name="Hyatt P.D."/>
            <person name="Larimer F."/>
            <person name="Detter C."/>
            <person name="Doggett N."/>
            <person name="Glavina T."/>
            <person name="Hawkins T."/>
            <person name="Richardson P."/>
            <person name="Lucas S."/>
            <person name="Kohara Y."/>
            <person name="Levine M."/>
            <person name="Satoh N."/>
            <person name="Rokhsar D.S."/>
        </authorList>
    </citation>
    <scope>NUCLEOTIDE SEQUENCE [LARGE SCALE GENOMIC DNA]</scope>
</reference>
<proteinExistence type="predicted"/>
<evidence type="ECO:0000313" key="2">
    <source>
        <dbReference type="Ensembl" id="ENSCINP00000033855.1"/>
    </source>
</evidence>
<feature type="region of interest" description="Disordered" evidence="1">
    <location>
        <begin position="47"/>
        <end position="70"/>
    </location>
</feature>
<reference evidence="2" key="2">
    <citation type="journal article" date="2008" name="Genome Biol.">
        <title>Improved genome assembly and evidence-based global gene model set for the chordate Ciona intestinalis: new insight into intron and operon populations.</title>
        <authorList>
            <person name="Satou Y."/>
            <person name="Mineta K."/>
            <person name="Ogasawara M."/>
            <person name="Sasakura Y."/>
            <person name="Shoguchi E."/>
            <person name="Ueno K."/>
            <person name="Yamada L."/>
            <person name="Matsumoto J."/>
            <person name="Wasserscheid J."/>
            <person name="Dewar K."/>
            <person name="Wiley G.B."/>
            <person name="Macmil S.L."/>
            <person name="Roe B.A."/>
            <person name="Zeller R.W."/>
            <person name="Hastings K.E."/>
            <person name="Lemaire P."/>
            <person name="Lindquist E."/>
            <person name="Endo T."/>
            <person name="Hotta K."/>
            <person name="Inaba K."/>
        </authorList>
    </citation>
    <scope>NUCLEOTIDE SEQUENCE [LARGE SCALE GENOMIC DNA]</scope>
    <source>
        <strain evidence="2">wild type</strain>
    </source>
</reference>
<name>H2XW21_CIOIN</name>
<dbReference type="EMBL" id="EAAA01000782">
    <property type="status" value="NOT_ANNOTATED_CDS"/>
    <property type="molecule type" value="Genomic_DNA"/>
</dbReference>
<evidence type="ECO:0000313" key="3">
    <source>
        <dbReference type="Proteomes" id="UP000008144"/>
    </source>
</evidence>
<sequence>MNFKNKFRVIRYLVSEEYPNSLQLSQSSSCLQGLVSRLLLLVGQLSHQSSGKSWMVRPPRAPQRGHNQSN</sequence>